<keyword evidence="1" id="KW-0175">Coiled coil</keyword>
<dbReference type="AlphaFoldDB" id="X6M0M5"/>
<gene>
    <name evidence="3" type="ORF">RFI_30444</name>
</gene>
<feature type="compositionally biased region" description="Polar residues" evidence="2">
    <location>
        <begin position="557"/>
        <end position="574"/>
    </location>
</feature>
<name>X6M0M5_RETFI</name>
<evidence type="ECO:0000313" key="3">
    <source>
        <dbReference type="EMBL" id="ETO06952.1"/>
    </source>
</evidence>
<comment type="caution">
    <text evidence="3">The sequence shown here is derived from an EMBL/GenBank/DDBJ whole genome shotgun (WGS) entry which is preliminary data.</text>
</comment>
<feature type="region of interest" description="Disordered" evidence="2">
    <location>
        <begin position="481"/>
        <end position="576"/>
    </location>
</feature>
<protein>
    <submittedName>
        <fullName evidence="3">Uncharacterized protein</fullName>
    </submittedName>
</protein>
<dbReference type="Proteomes" id="UP000023152">
    <property type="component" value="Unassembled WGS sequence"/>
</dbReference>
<keyword evidence="4" id="KW-1185">Reference proteome</keyword>
<evidence type="ECO:0000256" key="1">
    <source>
        <dbReference type="SAM" id="Coils"/>
    </source>
</evidence>
<reference evidence="3 4" key="1">
    <citation type="journal article" date="2013" name="Curr. Biol.">
        <title>The Genome of the Foraminiferan Reticulomyxa filosa.</title>
        <authorList>
            <person name="Glockner G."/>
            <person name="Hulsmann N."/>
            <person name="Schleicher M."/>
            <person name="Noegel A.A."/>
            <person name="Eichinger L."/>
            <person name="Gallinger C."/>
            <person name="Pawlowski J."/>
            <person name="Sierra R."/>
            <person name="Euteneuer U."/>
            <person name="Pillet L."/>
            <person name="Moustafa A."/>
            <person name="Platzer M."/>
            <person name="Groth M."/>
            <person name="Szafranski K."/>
            <person name="Schliwa M."/>
        </authorList>
    </citation>
    <scope>NUCLEOTIDE SEQUENCE [LARGE SCALE GENOMIC DNA]</scope>
</reference>
<accession>X6M0M5</accession>
<feature type="coiled-coil region" evidence="1">
    <location>
        <begin position="324"/>
        <end position="379"/>
    </location>
</feature>
<sequence>MLSTEEELRICQGEALEYKLQIDAEVCQIENLQILLNEEIDKEQGCRDENKIFDKKLDELLQLKEQKIEICKGLRESHRNLKNEFEQLQVLFNNDTCFDFYIIATTATLRSKDLQMVMEKERSCEEMSVRIKEKDEENDRLFTQCTEKTAYVSQLVSQINQTSTFIEQLQTEMETVYTNTSVELINLLSFKHREVEKKIENLREEINNKEITIEQLTNELWQANAVVHVKMSGCNEAMETHKDTNLQHAQGLSEILQMNLEAAHKHLSEYADLLSVVYYFDTFTILQKSSAMKRERIIDQEVETFELEFKVEMEENLEKWGNAHKSNLKQLNNLQEQKKEMEQTFNEAIAEAQTLENNAAAVNDEINKIKDQLENLETKICFTRTKISQSQQIHQQQNEISYQLGMEITAKNGELERTEKQRQQILEKKKLNMELIKSVSFVVFHTYCFFLYVWKCINVEIEKNSDAEKVEIRENDMKNEAVEPKEEYTKSEASPAVTPKKKIKKKRINESDNDSDYIPEKVKRTKRKKNSVSSRQNSHNQSKKVRKVSNGIKTIRNDATSLATQPTKKLSLASQGDIKEDKEELMFAQTPSLPKRVSFSVFESVKDAQFITYTR</sequence>
<organism evidence="3 4">
    <name type="scientific">Reticulomyxa filosa</name>
    <dbReference type="NCBI Taxonomy" id="46433"/>
    <lineage>
        <taxon>Eukaryota</taxon>
        <taxon>Sar</taxon>
        <taxon>Rhizaria</taxon>
        <taxon>Retaria</taxon>
        <taxon>Foraminifera</taxon>
        <taxon>Monothalamids</taxon>
        <taxon>Reticulomyxidae</taxon>
        <taxon>Reticulomyxa</taxon>
    </lineage>
</organism>
<proteinExistence type="predicted"/>
<evidence type="ECO:0000256" key="2">
    <source>
        <dbReference type="SAM" id="MobiDB-lite"/>
    </source>
</evidence>
<feature type="coiled-coil region" evidence="1">
    <location>
        <begin position="185"/>
        <end position="226"/>
    </location>
</feature>
<dbReference type="EMBL" id="ASPP01026661">
    <property type="protein sequence ID" value="ETO06952.1"/>
    <property type="molecule type" value="Genomic_DNA"/>
</dbReference>
<feature type="compositionally biased region" description="Polar residues" evidence="2">
    <location>
        <begin position="531"/>
        <end position="540"/>
    </location>
</feature>
<evidence type="ECO:0000313" key="4">
    <source>
        <dbReference type="Proteomes" id="UP000023152"/>
    </source>
</evidence>
<feature type="compositionally biased region" description="Basic and acidic residues" evidence="2">
    <location>
        <begin position="481"/>
        <end position="490"/>
    </location>
</feature>